<evidence type="ECO:0000256" key="8">
    <source>
        <dbReference type="ARBA" id="ARBA00022741"/>
    </source>
</evidence>
<dbReference type="FunFam" id="3.40.50.300:FF:000223">
    <property type="entry name" value="Dynein heavy chain 3, axonemal"/>
    <property type="match status" value="1"/>
</dbReference>
<comment type="subcellular location">
    <subcellularLocation>
        <location evidence="1">Cell projection</location>
        <location evidence="1">Cilium</location>
        <location evidence="1">Flagellum</location>
    </subcellularLocation>
    <subcellularLocation>
        <location evidence="2">Cytoplasm</location>
        <location evidence="2">Cytoskeleton</location>
        <location evidence="2">Cilium axoneme</location>
    </subcellularLocation>
</comment>
<dbReference type="InterPro" id="IPR041658">
    <property type="entry name" value="AAA_lid_11"/>
</dbReference>
<evidence type="ECO:0000256" key="10">
    <source>
        <dbReference type="ARBA" id="ARBA00022846"/>
    </source>
</evidence>
<dbReference type="Gene3D" id="3.40.50.300">
    <property type="entry name" value="P-loop containing nucleotide triphosphate hydrolases"/>
    <property type="match status" value="5"/>
</dbReference>
<feature type="domain" description="AAA+ ATPase" evidence="24">
    <location>
        <begin position="1907"/>
        <end position="2055"/>
    </location>
</feature>
<evidence type="ECO:0000256" key="21">
    <source>
        <dbReference type="ARBA" id="ARBA00082102"/>
    </source>
</evidence>
<dbReference type="FunFam" id="1.20.920.20:FF:000006">
    <property type="entry name" value="Dynein, axonemal, heavy chain 6"/>
    <property type="match status" value="1"/>
</dbReference>
<keyword evidence="16" id="KW-0966">Cell projection</keyword>
<evidence type="ECO:0000313" key="26">
    <source>
        <dbReference type="Proteomes" id="UP001209878"/>
    </source>
</evidence>
<feature type="region of interest" description="Disordered" evidence="23">
    <location>
        <begin position="1"/>
        <end position="20"/>
    </location>
</feature>
<accession>A0AAD9NP13</accession>
<keyword evidence="9" id="KW-0067">ATP-binding</keyword>
<dbReference type="Gene3D" id="3.20.180.20">
    <property type="entry name" value="Dynein heavy chain, N-terminal domain 2"/>
    <property type="match status" value="1"/>
</dbReference>
<dbReference type="FunFam" id="3.10.490.20:FF:000001">
    <property type="entry name" value="dynein heavy chain 7, axonemal"/>
    <property type="match status" value="1"/>
</dbReference>
<feature type="coiled-coil region" evidence="22">
    <location>
        <begin position="599"/>
        <end position="652"/>
    </location>
</feature>
<dbReference type="GO" id="GO:0003341">
    <property type="term" value="P:cilium movement"/>
    <property type="evidence" value="ECO:0007669"/>
    <property type="project" value="UniProtKB-ARBA"/>
</dbReference>
<dbReference type="FunFam" id="1.10.472.130:FF:000005">
    <property type="entry name" value="Dynein axonemal heavy chain 7"/>
    <property type="match status" value="1"/>
</dbReference>
<dbReference type="FunFam" id="1.10.287.2620:FF:000002">
    <property type="entry name" value="Dynein heavy chain 2, axonemal"/>
    <property type="match status" value="1"/>
</dbReference>
<evidence type="ECO:0000313" key="25">
    <source>
        <dbReference type="EMBL" id="KAK2177100.1"/>
    </source>
</evidence>
<evidence type="ECO:0000256" key="9">
    <source>
        <dbReference type="ARBA" id="ARBA00022840"/>
    </source>
</evidence>
<dbReference type="PANTHER" id="PTHR22878">
    <property type="entry name" value="DYNEIN HEAVY CHAIN 6, AXONEMAL-LIKE-RELATED"/>
    <property type="match status" value="1"/>
</dbReference>
<dbReference type="Pfam" id="PF18199">
    <property type="entry name" value="Dynein_C"/>
    <property type="match status" value="1"/>
</dbReference>
<evidence type="ECO:0000256" key="19">
    <source>
        <dbReference type="ARBA" id="ARBA00071816"/>
    </source>
</evidence>
<evidence type="ECO:0000256" key="7">
    <source>
        <dbReference type="ARBA" id="ARBA00022737"/>
    </source>
</evidence>
<dbReference type="Gene3D" id="1.10.287.2620">
    <property type="match status" value="1"/>
</dbReference>
<dbReference type="FunFam" id="3.40.50.300:FF:001328">
    <property type="entry name" value="Dynein heavy chain 6, axonemal"/>
    <property type="match status" value="1"/>
</dbReference>
<comment type="caution">
    <text evidence="25">The sequence shown here is derived from an EMBL/GenBank/DDBJ whole genome shotgun (WGS) entry which is preliminary data.</text>
</comment>
<dbReference type="Pfam" id="PF03028">
    <property type="entry name" value="Dynein_heavy"/>
    <property type="match status" value="1"/>
</dbReference>
<dbReference type="GO" id="GO:0045505">
    <property type="term" value="F:dynein intermediate chain binding"/>
    <property type="evidence" value="ECO:0007669"/>
    <property type="project" value="InterPro"/>
</dbReference>
<evidence type="ECO:0000256" key="6">
    <source>
        <dbReference type="ARBA" id="ARBA00022701"/>
    </source>
</evidence>
<evidence type="ECO:0000256" key="17">
    <source>
        <dbReference type="ARBA" id="ARBA00057074"/>
    </source>
</evidence>
<dbReference type="Gene3D" id="1.20.1270.280">
    <property type="match status" value="1"/>
</dbReference>
<keyword evidence="10" id="KW-0282">Flagellum</keyword>
<dbReference type="Gene3D" id="1.10.472.130">
    <property type="match status" value="1"/>
</dbReference>
<dbReference type="GO" id="GO:0051959">
    <property type="term" value="F:dynein light intermediate chain binding"/>
    <property type="evidence" value="ECO:0007669"/>
    <property type="project" value="InterPro"/>
</dbReference>
<dbReference type="Pfam" id="PF17857">
    <property type="entry name" value="AAA_lid_1"/>
    <property type="match status" value="1"/>
</dbReference>
<dbReference type="GO" id="GO:0005524">
    <property type="term" value="F:ATP binding"/>
    <property type="evidence" value="ECO:0007669"/>
    <property type="project" value="UniProtKB-KW"/>
</dbReference>
<keyword evidence="13" id="KW-0969">Cilium</keyword>
<feature type="domain" description="AAA+ ATPase" evidence="24">
    <location>
        <begin position="1272"/>
        <end position="1411"/>
    </location>
</feature>
<dbReference type="GO" id="GO:0005874">
    <property type="term" value="C:microtubule"/>
    <property type="evidence" value="ECO:0007669"/>
    <property type="project" value="UniProtKB-KW"/>
</dbReference>
<dbReference type="Gene3D" id="1.10.8.720">
    <property type="entry name" value="Region D6 of dynein motor"/>
    <property type="match status" value="1"/>
</dbReference>
<dbReference type="Gene3D" id="1.20.140.100">
    <property type="entry name" value="Dynein heavy chain, N-terminal domain 2"/>
    <property type="match status" value="1"/>
</dbReference>
<comment type="function">
    <text evidence="17">Force generating protein of respiratory cilia. Produces force towards the minus ends of microtubules. Dynein has ATPase activity; the force-producing power stroke is thought to occur on release of ADP. Involved in sperm motility; implicated in sperm flagellar assembly.</text>
</comment>
<dbReference type="FunFam" id="3.40.50.300:FF:002141">
    <property type="entry name" value="Dynein heavy chain"/>
    <property type="match status" value="1"/>
</dbReference>
<dbReference type="PANTHER" id="PTHR22878:SF70">
    <property type="entry name" value="DYNEIN HEAVY CHAIN 2, AXONEMAL"/>
    <property type="match status" value="1"/>
</dbReference>
<dbReference type="Gene3D" id="1.20.920.20">
    <property type="match status" value="1"/>
</dbReference>
<dbReference type="InterPro" id="IPR004273">
    <property type="entry name" value="Dynein_heavy_D6_P-loop"/>
</dbReference>
<feature type="region of interest" description="Disordered" evidence="23">
    <location>
        <begin position="60"/>
        <end position="80"/>
    </location>
</feature>
<reference evidence="25" key="1">
    <citation type="journal article" date="2023" name="Mol. Biol. Evol.">
        <title>Third-Generation Sequencing Reveals the Adaptive Role of the Epigenome in Three Deep-Sea Polychaetes.</title>
        <authorList>
            <person name="Perez M."/>
            <person name="Aroh O."/>
            <person name="Sun Y."/>
            <person name="Lan Y."/>
            <person name="Juniper S.K."/>
            <person name="Young C.R."/>
            <person name="Angers B."/>
            <person name="Qian P.Y."/>
        </authorList>
    </citation>
    <scope>NUCLEOTIDE SEQUENCE</scope>
    <source>
        <strain evidence="25">R07B-5</strain>
    </source>
</reference>
<evidence type="ECO:0000256" key="4">
    <source>
        <dbReference type="ARBA" id="ARBA00011655"/>
    </source>
</evidence>
<dbReference type="InterPro" id="IPR043160">
    <property type="entry name" value="Dynein_C_barrel"/>
</dbReference>
<dbReference type="Gene3D" id="3.10.490.20">
    <property type="match status" value="1"/>
</dbReference>
<feature type="region of interest" description="Disordered" evidence="23">
    <location>
        <begin position="744"/>
        <end position="769"/>
    </location>
</feature>
<keyword evidence="5" id="KW-0963">Cytoplasm</keyword>
<dbReference type="GO" id="GO:0005858">
    <property type="term" value="C:axonemal dynein complex"/>
    <property type="evidence" value="ECO:0007669"/>
    <property type="project" value="UniProtKB-ARBA"/>
</dbReference>
<dbReference type="GO" id="GO:0031514">
    <property type="term" value="C:motile cilium"/>
    <property type="evidence" value="ECO:0007669"/>
    <property type="project" value="UniProtKB-SubCell"/>
</dbReference>
<keyword evidence="11" id="KW-0243">Dynein</keyword>
<comment type="similarity">
    <text evidence="3">Belongs to the dynein heavy chain family.</text>
</comment>
<dbReference type="Proteomes" id="UP001209878">
    <property type="component" value="Unassembled WGS sequence"/>
</dbReference>
<dbReference type="InterPro" id="IPR024317">
    <property type="entry name" value="Dynein_heavy_chain_D4_dom"/>
</dbReference>
<evidence type="ECO:0000256" key="3">
    <source>
        <dbReference type="ARBA" id="ARBA00008887"/>
    </source>
</evidence>
<keyword evidence="15" id="KW-0206">Cytoskeleton</keyword>
<dbReference type="InterPro" id="IPR042219">
    <property type="entry name" value="AAA_lid_11_sf"/>
</dbReference>
<evidence type="ECO:0000256" key="2">
    <source>
        <dbReference type="ARBA" id="ARBA00004430"/>
    </source>
</evidence>
<dbReference type="Gene3D" id="1.10.8.710">
    <property type="match status" value="1"/>
</dbReference>
<evidence type="ECO:0000256" key="13">
    <source>
        <dbReference type="ARBA" id="ARBA00023069"/>
    </source>
</evidence>
<dbReference type="InterPro" id="IPR041228">
    <property type="entry name" value="Dynein_C"/>
</dbReference>
<comment type="subunit">
    <text evidence="4">Consists of at least two heavy chains and a number of intermediate and light chains.</text>
</comment>
<dbReference type="InterPro" id="IPR013602">
    <property type="entry name" value="Dynein_heavy_linker"/>
</dbReference>
<feature type="coiled-coil region" evidence="22">
    <location>
        <begin position="2749"/>
        <end position="2804"/>
    </location>
</feature>
<dbReference type="SUPFAM" id="SSF52540">
    <property type="entry name" value="P-loop containing nucleoside triphosphate hydrolases"/>
    <property type="match status" value="4"/>
</dbReference>
<dbReference type="Pfam" id="PF08393">
    <property type="entry name" value="DHC_N2"/>
    <property type="match status" value="1"/>
</dbReference>
<dbReference type="SMART" id="SM00382">
    <property type="entry name" value="AAA"/>
    <property type="match status" value="2"/>
</dbReference>
<dbReference type="Gene3D" id="6.10.140.1060">
    <property type="match status" value="1"/>
</dbReference>
<dbReference type="InterPro" id="IPR035699">
    <property type="entry name" value="AAA_6"/>
</dbReference>
<dbReference type="Pfam" id="PF18198">
    <property type="entry name" value="AAA_lid_11"/>
    <property type="match status" value="1"/>
</dbReference>
<dbReference type="Pfam" id="PF12775">
    <property type="entry name" value="AAA_7"/>
    <property type="match status" value="1"/>
</dbReference>
<gene>
    <name evidence="25" type="ORF">NP493_619g06042</name>
</gene>
<evidence type="ECO:0000256" key="15">
    <source>
        <dbReference type="ARBA" id="ARBA00023212"/>
    </source>
</evidence>
<keyword evidence="6" id="KW-0493">Microtubule</keyword>
<name>A0AAD9NP13_RIDPI</name>
<dbReference type="FunFam" id="1.10.8.710:FF:000004">
    <property type="entry name" value="Dynein axonemal heavy chain 6"/>
    <property type="match status" value="1"/>
</dbReference>
<dbReference type="InterPro" id="IPR042228">
    <property type="entry name" value="Dynein_linker_3"/>
</dbReference>
<dbReference type="InterPro" id="IPR041466">
    <property type="entry name" value="Dynein_AAA5_ext"/>
</dbReference>
<evidence type="ECO:0000256" key="14">
    <source>
        <dbReference type="ARBA" id="ARBA00023175"/>
    </source>
</evidence>
<dbReference type="FunFam" id="1.10.8.1220:FF:000001">
    <property type="entry name" value="Dynein axonemal heavy chain 5"/>
    <property type="match status" value="1"/>
</dbReference>
<keyword evidence="26" id="KW-1185">Reference proteome</keyword>
<dbReference type="Pfam" id="PF17852">
    <property type="entry name" value="Dynein_AAA_lid"/>
    <property type="match status" value="1"/>
</dbReference>
<evidence type="ECO:0000256" key="1">
    <source>
        <dbReference type="ARBA" id="ARBA00004230"/>
    </source>
</evidence>
<protein>
    <recommendedName>
        <fullName evidence="19">Dynein axonemal heavy chain 7</fullName>
    </recommendedName>
    <alternativeName>
        <fullName evidence="21">Axonemal beta dynein heavy chain 7</fullName>
    </alternativeName>
    <alternativeName>
        <fullName evidence="20">Ciliary dynein heavy chain 7</fullName>
    </alternativeName>
</protein>
<dbReference type="FunFam" id="3.40.50.300:FF:000044">
    <property type="entry name" value="Dynein heavy chain 5, axonemal"/>
    <property type="match status" value="1"/>
</dbReference>
<dbReference type="FunFam" id="1.20.1270.280:FF:000001">
    <property type="entry name" value="dynein heavy chain 7, axonemal"/>
    <property type="match status" value="1"/>
</dbReference>
<feature type="coiled-coil region" evidence="22">
    <location>
        <begin position="911"/>
        <end position="938"/>
    </location>
</feature>
<dbReference type="InterPro" id="IPR026983">
    <property type="entry name" value="DHC"/>
</dbReference>
<evidence type="ECO:0000259" key="24">
    <source>
        <dbReference type="SMART" id="SM00382"/>
    </source>
</evidence>
<evidence type="ECO:0000256" key="18">
    <source>
        <dbReference type="ARBA" id="ARBA00062885"/>
    </source>
</evidence>
<evidence type="ECO:0000256" key="22">
    <source>
        <dbReference type="SAM" id="Coils"/>
    </source>
</evidence>
<dbReference type="InterPro" id="IPR043157">
    <property type="entry name" value="Dynein_AAA1S"/>
</dbReference>
<keyword evidence="12 22" id="KW-0175">Coiled coil</keyword>
<dbReference type="Pfam" id="PF12777">
    <property type="entry name" value="MT"/>
    <property type="match status" value="1"/>
</dbReference>
<evidence type="ECO:0000256" key="16">
    <source>
        <dbReference type="ARBA" id="ARBA00023273"/>
    </source>
</evidence>
<dbReference type="InterPro" id="IPR042222">
    <property type="entry name" value="Dynein_2_N"/>
</dbReference>
<dbReference type="FunFam" id="3.20.180.20:FF:000003">
    <property type="entry name" value="Dynein heavy chain 12, axonemal"/>
    <property type="match status" value="1"/>
</dbReference>
<dbReference type="FunFam" id="3.40.50.300:FF:000362">
    <property type="entry name" value="Dynein, axonemal, heavy chain 6"/>
    <property type="match status" value="1"/>
</dbReference>
<keyword evidence="7" id="KW-0677">Repeat</keyword>
<comment type="subunit">
    <text evidence="18">The dynein complex consists of at least two heavy chains and a number of intermediate and light chains.</text>
</comment>
<dbReference type="Gene3D" id="1.20.58.1120">
    <property type="match status" value="1"/>
</dbReference>
<evidence type="ECO:0000256" key="23">
    <source>
        <dbReference type="SAM" id="MobiDB-lite"/>
    </source>
</evidence>
<dbReference type="FunFam" id="1.20.58.1120:FF:000005">
    <property type="entry name" value="Dynein, axonemal, heavy chain 12"/>
    <property type="match status" value="1"/>
</dbReference>
<dbReference type="InterPro" id="IPR035706">
    <property type="entry name" value="AAA_9"/>
</dbReference>
<dbReference type="FunFam" id="1.20.140.100:FF:000004">
    <property type="entry name" value="Dynein axonemal heavy chain 6"/>
    <property type="match status" value="1"/>
</dbReference>
<dbReference type="InterPro" id="IPR003593">
    <property type="entry name" value="AAA+_ATPase"/>
</dbReference>
<dbReference type="Pfam" id="PF12780">
    <property type="entry name" value="AAA_8"/>
    <property type="match status" value="1"/>
</dbReference>
<evidence type="ECO:0000256" key="11">
    <source>
        <dbReference type="ARBA" id="ARBA00023017"/>
    </source>
</evidence>
<dbReference type="Gene3D" id="1.10.8.1220">
    <property type="match status" value="2"/>
</dbReference>
<dbReference type="Pfam" id="PF12774">
    <property type="entry name" value="AAA_6"/>
    <property type="match status" value="1"/>
</dbReference>
<dbReference type="EMBL" id="JAODUO010000619">
    <property type="protein sequence ID" value="KAK2177100.1"/>
    <property type="molecule type" value="Genomic_DNA"/>
</dbReference>
<dbReference type="InterPro" id="IPR041589">
    <property type="entry name" value="DNAH3_AAA_lid_1"/>
</dbReference>
<dbReference type="FunFam" id="3.40.50.300:FF:005585">
    <property type="entry name" value="Predicted protein"/>
    <property type="match status" value="1"/>
</dbReference>
<proteinExistence type="inferred from homology"/>
<keyword evidence="14" id="KW-0505">Motor protein</keyword>
<sequence>MELFQKKQPRGGLLPSLSHPVRAVDPYANSKLMTFRLAAQKEKILKKMIRNNALNAFDDTVEWNSRQEEPPPEPQYPPEMMSKDRRMRLNFQFMKRCVESGPTTSIQDEWYDNILELIPHHLKDKKEYRDALKALFEEVVTDFAKSMKKSMVEHTLRKPIVGGVPVDAGASLYDTPTVMIDYSSPWHDSFMQHREDISLNLHILHPSMQTVLRMCRETLGPLLLIDCKSIRGQGPLDFDSLKNNCILECEKLEERLMNSWLPSIINIYADKNTFKSVRADKLDNFYNCVSTLLSNQLKDLLERSIEAWVDLFDERNPEHLPSLKMELVYDDEKMQFYPPYDELLELVLGIVDIISKSLQQVPTVQSWLSGSQNSVSVDAAVAEHITVAAEVKLREAVKRNFEEPLAHLHWFMDHYHYLMDGEAAKEIEVYLSQPHEFAEYIEYIEKLRDIAKGIMTLPSIHHYDMIHLDCEDLKRGLANTAKNLSDILLDRVATDHRTENKSICDEFNTIQKRAIKEPETSEELMEMTLFVEQARSIGMIKLNQRIQECFLRMKYLLDVYFFSPEDIELNSEVLTWPKAISPIFDHNDELVEAAKVAGERTLLEKKEKLMLELQKLKQRVDEFNDYGELDMMQQYVQDVRAVQKRLIEAQELIEWVNKEEALYKYPVSKFSEVDEITSSIDPFMRLFQVVFKWQRAEKKWLDGAFLDLEAPVIEGEVDDYYRELYKIQKIFNLKMKKLVAEREERERDRKKRRKHHAPEDAPPEEPEPEVIAPSALTVCNSIHEHMREFKEKIPVISVMCNKGLRSRHWNSMSELAGFDLTPDSGTTLRKMLKLDIEKYMEKFEAISGSATKEHSLEKAQAKMYEEWEEEEFKTIPYRDSGVAILASVDDIQTMLDDQIVKTQTMRGSPFIKPFEKEIKEWEERLMRIQETIDEWLKVQSQWLYLEPIFSSEDIMQQMPEEGRLFLIVDRNWKDIMRNTLKDAHVLAATNQPGLLDKLQESCLLLDKINKGLNAYLEKKRLFFPRFFFLSNDEMLEILSETKDPLRVQPHLKKCFEGIGNLGFDDKLDIHSMFSSEGEKVELSEVISTTEARGAVEKWLLQVEEVMVKSIRDVIERSRLAYMEVERPQWVKEWPGQVILAVSQIFWTLEVHEAIKMDLQQYWEQLQEQLAQIVKLVRGKLTKQQRITLAALVTIDVHARDVIYDMVQKEVSSENDFQWLAQMRYYWENDNCIIRIINATVKYAYEYLGNSARLVITPLTDRCYRTLIGAFQLHLNGAPEGPAGTGKTETTKDLAKALAVQCVVFNCSDGLDYIAMGKFFKGLASAGAWACFDEFNRIELEVLSVVAQQILCIIRAVQGNVEYFMFEGTELKLNANCYVCITMNPGYAGRSELPDNLKVLFRTVAMMVPDYAMIGEIMLYSFGFMDARNLAVKIVTTYRLCSEQLSSQFHYDYGMRAVKAVLSAAGNLKLKFPDENENILLLRSIIDVNLPKFLAHDIPLFNGIISDLFPGVELPQADYKVFLDALQEVCTKNNLQCVSFFSDKVIQMLEMMIVRHGFMLVGEPFGSKTSVIHSVANAMTILHDKGEEEYERVIHRTINPKSITMGQLYGQFDPVSHEWSDGIVANTFREFASSLTPDKKWVIFDGPIDAVWIENMNTVLDDNKKLCLMSGEVIQMSNQMSLIFETMDLSQASPATVSRCGMIYLEPTSLGWRPILKSWIHVLPEILKKEAGDVIVDIFEWLVDPCLDFIRHNCKEYLPAQPGNQIRSLMYLVEMLMHESAHAEDANENRHLRGWTILSIMFAIPWSIGALIDPDGRSKFDQFYRDLLHGKDESNPVPKSIGKIEGMFPDSSTVYDYHLELKARGSWKLWNDMIRSSVIPLTQKVQDILVPTVDTVRYTYLMDLCIRHERPILFVGPTGTGKSVYVQQKLMHGLPQDKYIPTFVNFSAQTSANQTQFIIMSRMDKRRKGFFGPPMGKKAIIFIDDMNMPALEIYGAQPPIELLRQFFDHGHWYDLKDTTKIVLQDVQFLAAMGPPGGGRNPVTPRFLRHFNIVAINSFSDETMIRIFSMIMSTYLRRQEFSPEYFGMGTMIVQSTMEVYKAAMKNLLPTPAKSHYVFNLRDFSRVTLGCCLIRKEQVDSKRTMTRLWVHEVMRVFYDRLIDDTDREWLFQMIKVLIKEQFKDQFDAVFEHLANNCQGGQATEEDMRSLMFGDYMNPDLDVEDRVYSEVKDIDSFYGVAEQCLEEYNQTHKTRMNLVIFRYVLEHLSRICRVLRTPGGNMLLVGVGGSGRQSLTRLGASMAGLALFQPEISKNYGKTEWKEDLKNLLKNTGCMGKTTVFLITDSQIKEESFLEDIDSLLNTGEVPNLFAADEKAEIMETMRPIAQAGDKMAEFSPLALFAFFVNRCRQNLHILIAFSPIGDAFRNRLRQYPSLINCCTIDWFQAWPDDALERVAHKYLEQVDIEDDEKEATINICQHFHQSSIGLSTRFLLALGRHNYITPTSYLELIGAFKTLITQKQESTMKAKRRYIIGLEKLAFAASQVAEMQKELEELQPQLVISAAENEKMMIVIERESAEVAQTSEKVRSEEAVANEQAASAQALKDECEAELAEAIPALEAALAALNTLKPADITIVKSMKSPPAGVKLVMAAVCVMKDIKPDKINDPAGTGQKILDFWGPSKKLLGDMKFLQDLKEYDKDNIPVPAMAKIRKEFLTNPDFDPSKVANASSAAEGLCKWVLAMEIYDRVAKVVAPKKERLKQAEEELSETMRQLNEKRAMLKEVVDRLALLNKQFEEATDKKQKLEYQVDLCAKKLVRAEKLIGGLGGEKDRWTQAAEHLQQVYDNLLGDVLLSAGVIAYLGPFTAHFREECIKEWIVLCQDKKIPCSSDFSLTRTLGEPIKIQSWNIAGLPKDAFSIDNGVIVANSRRWPLMIDPQGQANKWTKNMEKDHKLSLIKLTDSDYMRTLENCITFGNPLLLENVGEELDPSLEPLLLKQTFKQSGAEMIRLGENTIEYSKDFRFYITTKLRNPHYLPEVATKVSVLNFMITPEGLEDQLLGIVVAKEKPELEEERQALIITSANNNRQLKEIEDKILSTLSQSEGNILEDETAIEILDSSKLLSDDIAKKQKVAEDTEKKIDETRQGYRPIAKHSSILFFSITDLPNIDPMYQYSLSWFLNLYVMSIQDSNKSKLLERRLRYLREHFTYSLYINVCRSLFERDKLVFSFLLCTALQINKSKILERRLRYLTDHFTYSLYTNVCRSLFEKDKLLFSLVLCSKLLLSKDELDPDEFLFFLTGGVGLENKLPNPDPSWLSDKSWDEICRLSDMGKFKGLKEHINKFPEEWQQYYDDRSPQEADLPKPWHSRLHDFQRMMVLRCIRPDKVIPAVTIFVTDKLGHKFVEPPPFDLAKSYNDSNCQSPLIFILSPGADPTMALLKYAEDKGFGGGRFNSISLGQGQGPIASKMIDAAKVDGSWVVLQNCHLAVSWMTSLERIVEELAPENSDFRLWLTSYPSDKNGVKMTNEPPTGLRQNLLQSFLNDPISDPDFFNGCPGKEVVFEKLLFGLCFFHALVQERIKFGPLGWNIPYGFNESDLRISIRQLQMFINEYDKVPFDAISYLTGECNYGGRVTDDWDRRTLLTMLGDFYNQDVIKEARYKFSPSGFYTTPPKGCYQDYVEFIKALPAVQMPEVFGMHDNVDISKELQETKLLFESVLLTQGTGGGGGGGKTDDKVHNIAGGILAKLPPDYDLEAASKKFPVTYSESMNTVLVQEMERFSKLMIIIRRSLQDLQKAIKGLVVMSADLEGLAVSLLIGKIPEMWAKRSYPSLKPLGSYIVDFLERISFLQKWYDNGKPHVFWVSGFYFTQAFLTGVMQNYARKYTIPIDQLGFDFQLMKVETSDETPSDGAYIFGLYLDGARWDRQHDTLEEQLPKVLYDVVPLIWLKPAKKCDIDTTQLRYICPLYKTSVRRGTLSTTGHSTNFVIAMLLKTEKPIEHWVKRGCALLCQLDD</sequence>
<dbReference type="InterPro" id="IPR024743">
    <property type="entry name" value="Dynein_HC_stalk"/>
</dbReference>
<dbReference type="Gene3D" id="1.20.920.30">
    <property type="match status" value="1"/>
</dbReference>
<evidence type="ECO:0000256" key="5">
    <source>
        <dbReference type="ARBA" id="ARBA00022490"/>
    </source>
</evidence>
<evidence type="ECO:0000256" key="12">
    <source>
        <dbReference type="ARBA" id="ARBA00023054"/>
    </source>
</evidence>
<dbReference type="FunFam" id="1.10.8.720:FF:000001">
    <property type="entry name" value="dynein heavy chain 7, axonemal"/>
    <property type="match status" value="1"/>
</dbReference>
<dbReference type="Pfam" id="PF12781">
    <property type="entry name" value="AAA_9"/>
    <property type="match status" value="1"/>
</dbReference>
<evidence type="ECO:0000256" key="20">
    <source>
        <dbReference type="ARBA" id="ARBA00078543"/>
    </source>
</evidence>
<keyword evidence="8" id="KW-0547">Nucleotide-binding</keyword>
<dbReference type="InterPro" id="IPR027417">
    <property type="entry name" value="P-loop_NTPase"/>
</dbReference>
<dbReference type="FunFam" id="1.20.920.30:FF:000002">
    <property type="entry name" value="Dynein axonemal heavy chain 3"/>
    <property type="match status" value="1"/>
</dbReference>
<organism evidence="25 26">
    <name type="scientific">Ridgeia piscesae</name>
    <name type="common">Tubeworm</name>
    <dbReference type="NCBI Taxonomy" id="27915"/>
    <lineage>
        <taxon>Eukaryota</taxon>
        <taxon>Metazoa</taxon>
        <taxon>Spiralia</taxon>
        <taxon>Lophotrochozoa</taxon>
        <taxon>Annelida</taxon>
        <taxon>Polychaeta</taxon>
        <taxon>Sedentaria</taxon>
        <taxon>Canalipalpata</taxon>
        <taxon>Sabellida</taxon>
        <taxon>Siboglinidae</taxon>
        <taxon>Ridgeia</taxon>
    </lineage>
</organism>
<dbReference type="GO" id="GO:0008569">
    <property type="term" value="F:minus-end-directed microtubule motor activity"/>
    <property type="evidence" value="ECO:0007669"/>
    <property type="project" value="InterPro"/>
</dbReference>